<dbReference type="RefSeq" id="WP_090079165.1">
    <property type="nucleotide sequence ID" value="NZ_FOQT01000002.1"/>
</dbReference>
<keyword evidence="3" id="KW-1185">Reference proteome</keyword>
<name>A0A1I3F2N7_9FLAO</name>
<organism evidence="2 3">
    <name type="scientific">Halpernia frigidisoli</name>
    <dbReference type="NCBI Taxonomy" id="1125876"/>
    <lineage>
        <taxon>Bacteria</taxon>
        <taxon>Pseudomonadati</taxon>
        <taxon>Bacteroidota</taxon>
        <taxon>Flavobacteriia</taxon>
        <taxon>Flavobacteriales</taxon>
        <taxon>Weeksellaceae</taxon>
        <taxon>Chryseobacterium group</taxon>
        <taxon>Halpernia</taxon>
    </lineage>
</organism>
<dbReference type="Pfam" id="PF09527">
    <property type="entry name" value="ATPase_gene1"/>
    <property type="match status" value="1"/>
</dbReference>
<keyword evidence="1" id="KW-0472">Membrane</keyword>
<proteinExistence type="predicted"/>
<evidence type="ECO:0000313" key="2">
    <source>
        <dbReference type="EMBL" id="SFI05420.1"/>
    </source>
</evidence>
<keyword evidence="1" id="KW-0812">Transmembrane</keyword>
<evidence type="ECO:0000313" key="3">
    <source>
        <dbReference type="Proteomes" id="UP000198931"/>
    </source>
</evidence>
<evidence type="ECO:0000256" key="1">
    <source>
        <dbReference type="SAM" id="Phobius"/>
    </source>
</evidence>
<dbReference type="STRING" id="1125876.SAMN05443292_1111"/>
<keyword evidence="1" id="KW-1133">Transmembrane helix</keyword>
<dbReference type="AlphaFoldDB" id="A0A1I3F2N7"/>
<feature type="transmembrane region" description="Helical" evidence="1">
    <location>
        <begin position="7"/>
        <end position="26"/>
    </location>
</feature>
<feature type="transmembrane region" description="Helical" evidence="1">
    <location>
        <begin position="38"/>
        <end position="59"/>
    </location>
</feature>
<reference evidence="2 3" key="1">
    <citation type="submission" date="2016-10" db="EMBL/GenBank/DDBJ databases">
        <authorList>
            <person name="de Groot N.N."/>
        </authorList>
    </citation>
    <scope>NUCLEOTIDE SEQUENCE [LARGE SCALE GENOMIC DNA]</scope>
    <source>
        <strain evidence="2 3">DSM 26000</strain>
    </source>
</reference>
<gene>
    <name evidence="2" type="ORF">SAMN05443292_1111</name>
</gene>
<accession>A0A1I3F2N7</accession>
<dbReference type="Proteomes" id="UP000198931">
    <property type="component" value="Unassembled WGS sequence"/>
</dbReference>
<dbReference type="EMBL" id="FOQT01000002">
    <property type="protein sequence ID" value="SFI05420.1"/>
    <property type="molecule type" value="Genomic_DNA"/>
</dbReference>
<dbReference type="OrthoDB" id="9798708at2"/>
<protein>
    <submittedName>
        <fullName evidence="2">Putative F0F1-ATPase subunit Ca2+/Mg2+ transporter</fullName>
    </submittedName>
</protein>
<dbReference type="InterPro" id="IPR032820">
    <property type="entry name" value="ATPase_put"/>
</dbReference>
<sequence length="68" mass="7856">MKDYGFYSTVVFQMLATIGLAFWGGNWLTKHFEMQTNLMTVGIGFLGLALALYNTLRLLKYKEEKDKK</sequence>